<dbReference type="RefSeq" id="WP_066538468.1">
    <property type="nucleotide sequence ID" value="NZ_CP021422.1"/>
</dbReference>
<dbReference type="EMBL" id="CP021422">
    <property type="protein sequence ID" value="ASB42178.1"/>
    <property type="molecule type" value="Genomic_DNA"/>
</dbReference>
<dbReference type="KEGG" id="amur:ADH66_16815"/>
<name>A0A1Z2XUQ1_9FIRM</name>
<evidence type="ECO:0000313" key="1">
    <source>
        <dbReference type="EMBL" id="ASB42178.1"/>
    </source>
</evidence>
<organism evidence="2 4">
    <name type="scientific">Acutalibacter muris</name>
    <dbReference type="NCBI Taxonomy" id="1796620"/>
    <lineage>
        <taxon>Bacteria</taxon>
        <taxon>Bacillati</taxon>
        <taxon>Bacillota</taxon>
        <taxon>Clostridia</taxon>
        <taxon>Eubacteriales</taxon>
        <taxon>Acutalibacteraceae</taxon>
        <taxon>Acutalibacter</taxon>
    </lineage>
</organism>
<evidence type="ECO:0008006" key="5">
    <source>
        <dbReference type="Google" id="ProtNLM"/>
    </source>
</evidence>
<dbReference type="AlphaFoldDB" id="A0A1Z2XUQ1"/>
<evidence type="ECO:0000313" key="2">
    <source>
        <dbReference type="EMBL" id="QQR31451.1"/>
    </source>
</evidence>
<accession>A0A1Z2XUQ1</accession>
<keyword evidence="3" id="KW-1185">Reference proteome</keyword>
<dbReference type="Proteomes" id="UP000596035">
    <property type="component" value="Chromosome"/>
</dbReference>
<dbReference type="Proteomes" id="UP000196710">
    <property type="component" value="Chromosome"/>
</dbReference>
<protein>
    <recommendedName>
        <fullName evidence="5">SMI1/KNR4 family protein</fullName>
    </recommendedName>
</protein>
<dbReference type="EMBL" id="CP065321">
    <property type="protein sequence ID" value="QQR31451.1"/>
    <property type="molecule type" value="Genomic_DNA"/>
</dbReference>
<sequence length="262" mass="29779">MNLCEKSCYFLSWPEVANIIAAETEKYLGHPVQCRVQYDDDTYWCMDQPALPLHEACQIMYLSGFPAENWQDTLPDEGGTVTNGFGMELSEHLFRKNLDFAWKRKFITSEGLWLVGVSPNHKGKVGPVTIGGAEVNFDELKSEDELLNFLIENDCTHTDLMEFCEDYKKRYGNDLCWLYPIGDSSRLGECLVLVREGVLSLPYTFYLDNANLVFELSAASLLHSEQLVQLSKDWVLFSADLQHAMSDMEAYLRNSGKLGGQK</sequence>
<reference evidence="3" key="2">
    <citation type="submission" date="2017-05" db="EMBL/GenBank/DDBJ databases">
        <title>Improved OligoMM genomes.</title>
        <authorList>
            <person name="Garzetti D."/>
        </authorList>
    </citation>
    <scope>NUCLEOTIDE SEQUENCE [LARGE SCALE GENOMIC DNA]</scope>
    <source>
        <strain evidence="3">KB18</strain>
    </source>
</reference>
<proteinExistence type="predicted"/>
<gene>
    <name evidence="1" type="ORF">ADH66_16815</name>
    <name evidence="2" type="ORF">I5Q82_07205</name>
</gene>
<evidence type="ECO:0000313" key="4">
    <source>
        <dbReference type="Proteomes" id="UP000596035"/>
    </source>
</evidence>
<reference evidence="2 4" key="3">
    <citation type="submission" date="2020-11" db="EMBL/GenBank/DDBJ databases">
        <title>Closed and high quality bacterial genomes of the OMM12 community.</title>
        <authorList>
            <person name="Marbouty M."/>
            <person name="Lamy-Besnier Q."/>
            <person name="Debarbieux L."/>
            <person name="Koszul R."/>
        </authorList>
    </citation>
    <scope>NUCLEOTIDE SEQUENCE [LARGE SCALE GENOMIC DNA]</scope>
    <source>
        <strain evidence="2 4">KB18</strain>
    </source>
</reference>
<evidence type="ECO:0000313" key="3">
    <source>
        <dbReference type="Proteomes" id="UP000196710"/>
    </source>
</evidence>
<reference evidence="1" key="1">
    <citation type="journal article" date="2017" name="Genome Announc.">
        <title>High-Quality Whole-Genome Sequences of the Oligo-Mouse-Microbiota Bacterial Community.</title>
        <authorList>
            <person name="Garzetti D."/>
            <person name="Brugiroux S."/>
            <person name="Bunk B."/>
            <person name="Pukall R."/>
            <person name="McCoy K.D."/>
            <person name="Macpherson A.J."/>
            <person name="Stecher B."/>
        </authorList>
    </citation>
    <scope>NUCLEOTIDE SEQUENCE</scope>
    <source>
        <strain evidence="1">KB18</strain>
    </source>
</reference>